<sequence>MAIPSSSSTLFQCLYPTSQPCGCSETEKRDELMGVDIILFDDKAFFFTCDSVDTHASHRNVNRLDTFRHHRLKAGTLFTVSRFEDVSIVSPPFTLSSLSFLLSRSCSSWLISLLHLMI</sequence>
<organism evidence="1">
    <name type="scientific">Brassica napus</name>
    <name type="common">Rape</name>
    <dbReference type="NCBI Taxonomy" id="3708"/>
    <lineage>
        <taxon>Eukaryota</taxon>
        <taxon>Viridiplantae</taxon>
        <taxon>Streptophyta</taxon>
        <taxon>Embryophyta</taxon>
        <taxon>Tracheophyta</taxon>
        <taxon>Spermatophyta</taxon>
        <taxon>Magnoliopsida</taxon>
        <taxon>eudicotyledons</taxon>
        <taxon>Gunneridae</taxon>
        <taxon>Pentapetalae</taxon>
        <taxon>rosids</taxon>
        <taxon>malvids</taxon>
        <taxon>Brassicales</taxon>
        <taxon>Brassicaceae</taxon>
        <taxon>Brassiceae</taxon>
        <taxon>Brassica</taxon>
    </lineage>
</organism>
<protein>
    <submittedName>
        <fullName evidence="1">(rape) hypothetical protein</fullName>
    </submittedName>
</protein>
<gene>
    <name evidence="1" type="ORF">DARMORV10_A04P26470.1</name>
</gene>
<dbReference type="EMBL" id="HG994358">
    <property type="protein sequence ID" value="CAF2290388.1"/>
    <property type="molecule type" value="Genomic_DNA"/>
</dbReference>
<dbReference type="Proteomes" id="UP001295469">
    <property type="component" value="Chromosome A04"/>
</dbReference>
<evidence type="ECO:0000313" key="1">
    <source>
        <dbReference type="EMBL" id="CAF2290388.1"/>
    </source>
</evidence>
<name>A0A817AW11_BRANA</name>
<proteinExistence type="predicted"/>
<dbReference type="AlphaFoldDB" id="A0A817AW11"/>
<accession>A0A817AW11</accession>
<reference evidence="1" key="1">
    <citation type="submission" date="2021-01" db="EMBL/GenBank/DDBJ databases">
        <authorList>
            <consortium name="Genoscope - CEA"/>
            <person name="William W."/>
        </authorList>
    </citation>
    <scope>NUCLEOTIDE SEQUENCE</scope>
</reference>